<dbReference type="EMBL" id="CAICTM010000974">
    <property type="protein sequence ID" value="CAB9518960.1"/>
    <property type="molecule type" value="Genomic_DNA"/>
</dbReference>
<evidence type="ECO:0000313" key="2">
    <source>
        <dbReference type="Proteomes" id="UP001153069"/>
    </source>
</evidence>
<accession>A0A9N8EI83</accession>
<organism evidence="1 2">
    <name type="scientific">Seminavis robusta</name>
    <dbReference type="NCBI Taxonomy" id="568900"/>
    <lineage>
        <taxon>Eukaryota</taxon>
        <taxon>Sar</taxon>
        <taxon>Stramenopiles</taxon>
        <taxon>Ochrophyta</taxon>
        <taxon>Bacillariophyta</taxon>
        <taxon>Bacillariophyceae</taxon>
        <taxon>Bacillariophycidae</taxon>
        <taxon>Naviculales</taxon>
        <taxon>Naviculaceae</taxon>
        <taxon>Seminavis</taxon>
    </lineage>
</organism>
<sequence>MLRVDFTAELIFEDSPNIPTPEQVSFVMEQLNYVDYITQHVWTLNAQNSIFRNSHSVRFAGSEAVLVKSRMLFTVGSDRSGADPNIDDRDGLTQQVNRFFLDSLRLAGFRVLSVNAHIHAEDIEIIQIGSVQVNFDAAVVFSKEAPIPSEEEVTRAIQSLDLEVLRTQYLGSGGPLGTSVFSDPFAVVFVWP</sequence>
<dbReference type="Proteomes" id="UP001153069">
    <property type="component" value="Unassembled WGS sequence"/>
</dbReference>
<name>A0A9N8EI83_9STRA</name>
<evidence type="ECO:0000313" key="1">
    <source>
        <dbReference type="EMBL" id="CAB9518960.1"/>
    </source>
</evidence>
<keyword evidence="2" id="KW-1185">Reference proteome</keyword>
<protein>
    <submittedName>
        <fullName evidence="1">Uncharacterized protein</fullName>
    </submittedName>
</protein>
<comment type="caution">
    <text evidence="1">The sequence shown here is derived from an EMBL/GenBank/DDBJ whole genome shotgun (WGS) entry which is preliminary data.</text>
</comment>
<proteinExistence type="predicted"/>
<dbReference type="AlphaFoldDB" id="A0A9N8EI83"/>
<reference evidence="1" key="1">
    <citation type="submission" date="2020-06" db="EMBL/GenBank/DDBJ databases">
        <authorList>
            <consortium name="Plant Systems Biology data submission"/>
        </authorList>
    </citation>
    <scope>NUCLEOTIDE SEQUENCE</scope>
    <source>
        <strain evidence="1">D6</strain>
    </source>
</reference>
<gene>
    <name evidence="1" type="ORF">SEMRO_976_G227000.1</name>
</gene>